<accession>A0ACB8DUK0</accession>
<reference evidence="1" key="1">
    <citation type="submission" date="2020-05" db="EMBL/GenBank/DDBJ databases">
        <title>Large-scale comparative analyses of tick genomes elucidate their genetic diversity and vector capacities.</title>
        <authorList>
            <person name="Jia N."/>
            <person name="Wang J."/>
            <person name="Shi W."/>
            <person name="Du L."/>
            <person name="Sun Y."/>
            <person name="Zhan W."/>
            <person name="Jiang J."/>
            <person name="Wang Q."/>
            <person name="Zhang B."/>
            <person name="Ji P."/>
            <person name="Sakyi L.B."/>
            <person name="Cui X."/>
            <person name="Yuan T."/>
            <person name="Jiang B."/>
            <person name="Yang W."/>
            <person name="Lam T.T.-Y."/>
            <person name="Chang Q."/>
            <person name="Ding S."/>
            <person name="Wang X."/>
            <person name="Zhu J."/>
            <person name="Ruan X."/>
            <person name="Zhao L."/>
            <person name="Wei J."/>
            <person name="Que T."/>
            <person name="Du C."/>
            <person name="Cheng J."/>
            <person name="Dai P."/>
            <person name="Han X."/>
            <person name="Huang E."/>
            <person name="Gao Y."/>
            <person name="Liu J."/>
            <person name="Shao H."/>
            <person name="Ye R."/>
            <person name="Li L."/>
            <person name="Wei W."/>
            <person name="Wang X."/>
            <person name="Wang C."/>
            <person name="Yang T."/>
            <person name="Huo Q."/>
            <person name="Li W."/>
            <person name="Guo W."/>
            <person name="Chen H."/>
            <person name="Zhou L."/>
            <person name="Ni X."/>
            <person name="Tian J."/>
            <person name="Zhou Y."/>
            <person name="Sheng Y."/>
            <person name="Liu T."/>
            <person name="Pan Y."/>
            <person name="Xia L."/>
            <person name="Li J."/>
            <person name="Zhao F."/>
            <person name="Cao W."/>
        </authorList>
    </citation>
    <scope>NUCLEOTIDE SEQUENCE</scope>
    <source>
        <strain evidence="1">Dsil-2018</strain>
    </source>
</reference>
<organism evidence="1 2">
    <name type="scientific">Dermacentor silvarum</name>
    <name type="common">Tick</name>
    <dbReference type="NCBI Taxonomy" id="543639"/>
    <lineage>
        <taxon>Eukaryota</taxon>
        <taxon>Metazoa</taxon>
        <taxon>Ecdysozoa</taxon>
        <taxon>Arthropoda</taxon>
        <taxon>Chelicerata</taxon>
        <taxon>Arachnida</taxon>
        <taxon>Acari</taxon>
        <taxon>Parasitiformes</taxon>
        <taxon>Ixodida</taxon>
        <taxon>Ixodoidea</taxon>
        <taxon>Ixodidae</taxon>
        <taxon>Rhipicephalinae</taxon>
        <taxon>Dermacentor</taxon>
    </lineage>
</organism>
<name>A0ACB8DUK0_DERSI</name>
<comment type="caution">
    <text evidence="1">The sequence shown here is derived from an EMBL/GenBank/DDBJ whole genome shotgun (WGS) entry which is preliminary data.</text>
</comment>
<evidence type="ECO:0000313" key="2">
    <source>
        <dbReference type="Proteomes" id="UP000821865"/>
    </source>
</evidence>
<proteinExistence type="predicted"/>
<evidence type="ECO:0000313" key="1">
    <source>
        <dbReference type="EMBL" id="KAH7978009.1"/>
    </source>
</evidence>
<protein>
    <submittedName>
        <fullName evidence="1">Uncharacterized protein</fullName>
    </submittedName>
</protein>
<gene>
    <name evidence="1" type="ORF">HPB49_004154</name>
</gene>
<dbReference type="EMBL" id="CM023470">
    <property type="protein sequence ID" value="KAH7978009.1"/>
    <property type="molecule type" value="Genomic_DNA"/>
</dbReference>
<keyword evidence="2" id="KW-1185">Reference proteome</keyword>
<dbReference type="Proteomes" id="UP000821865">
    <property type="component" value="Chromosome 1"/>
</dbReference>
<sequence>MDAGPSKRACGWQPLQGPDEAKRPRVSPSSETPPTAPMTAHGNNPSPHGEVSVADMQEQMQLIQQHEELCIQWASATGRMSDDPVDSPPDHASGGVYLPPIQLGHPPVMNLQMGRICEYLMKQRQNRTRGDVDHAFSA</sequence>